<dbReference type="VEuPathDB" id="VectorBase:LDEU001126"/>
<dbReference type="Pfam" id="PF23415">
    <property type="entry name" value="MAPB1_N"/>
    <property type="match status" value="1"/>
</dbReference>
<dbReference type="GO" id="GO:0016358">
    <property type="term" value="P:dendrite development"/>
    <property type="evidence" value="ECO:0007669"/>
    <property type="project" value="TreeGrafter"/>
</dbReference>
<dbReference type="STRING" id="299467.A0A443STT5"/>
<feature type="compositionally biased region" description="Basic and acidic residues" evidence="1">
    <location>
        <begin position="558"/>
        <end position="595"/>
    </location>
</feature>
<feature type="compositionally biased region" description="Acidic residues" evidence="1">
    <location>
        <begin position="548"/>
        <end position="557"/>
    </location>
</feature>
<dbReference type="GO" id="GO:0030425">
    <property type="term" value="C:dendrite"/>
    <property type="evidence" value="ECO:0007669"/>
    <property type="project" value="TreeGrafter"/>
</dbReference>
<dbReference type="OrthoDB" id="5371837at2759"/>
<feature type="domain" description="Microtubule-associated protein 1A/B/S-like MBL-like" evidence="3">
    <location>
        <begin position="96"/>
        <end position="360"/>
    </location>
</feature>
<feature type="compositionally biased region" description="Basic and acidic residues" evidence="1">
    <location>
        <begin position="472"/>
        <end position="523"/>
    </location>
</feature>
<comment type="caution">
    <text evidence="4">The sequence shown here is derived from an EMBL/GenBank/DDBJ whole genome shotgun (WGS) entry which is preliminary data.</text>
</comment>
<dbReference type="GO" id="GO:0045202">
    <property type="term" value="C:synapse"/>
    <property type="evidence" value="ECO:0007669"/>
    <property type="project" value="TreeGrafter"/>
</dbReference>
<dbReference type="GO" id="GO:0043025">
    <property type="term" value="C:neuronal cell body"/>
    <property type="evidence" value="ECO:0007669"/>
    <property type="project" value="TreeGrafter"/>
</dbReference>
<dbReference type="Pfam" id="PF25281">
    <property type="entry name" value="MBL_MAP1B"/>
    <property type="match status" value="1"/>
</dbReference>
<feature type="compositionally biased region" description="Basic residues" evidence="1">
    <location>
        <begin position="457"/>
        <end position="471"/>
    </location>
</feature>
<dbReference type="PANTHER" id="PTHR13843">
    <property type="entry name" value="MICROTUBULE-ASSOCIATED PROTEIN"/>
    <property type="match status" value="1"/>
</dbReference>
<dbReference type="GO" id="GO:0007409">
    <property type="term" value="P:axonogenesis"/>
    <property type="evidence" value="ECO:0007669"/>
    <property type="project" value="TreeGrafter"/>
</dbReference>
<feature type="compositionally biased region" description="Basic and acidic residues" evidence="1">
    <location>
        <begin position="683"/>
        <end position="696"/>
    </location>
</feature>
<dbReference type="Proteomes" id="UP000288716">
    <property type="component" value="Unassembled WGS sequence"/>
</dbReference>
<reference evidence="4 5" key="1">
    <citation type="journal article" date="2018" name="Gigascience">
        <title>Genomes of trombidid mites reveal novel predicted allergens and laterally-transferred genes associated with secondary metabolism.</title>
        <authorList>
            <person name="Dong X."/>
            <person name="Chaisiri K."/>
            <person name="Xia D."/>
            <person name="Armstrong S.D."/>
            <person name="Fang Y."/>
            <person name="Donnelly M.J."/>
            <person name="Kadowaki T."/>
            <person name="McGarry J.W."/>
            <person name="Darby A.C."/>
            <person name="Makepeace B.L."/>
        </authorList>
    </citation>
    <scope>NUCLEOTIDE SEQUENCE [LARGE SCALE GENOMIC DNA]</scope>
    <source>
        <strain evidence="4">UoL-UT</strain>
    </source>
</reference>
<accession>A0A443STT5</accession>
<dbReference type="GO" id="GO:0000226">
    <property type="term" value="P:microtubule cytoskeleton organization"/>
    <property type="evidence" value="ECO:0007669"/>
    <property type="project" value="InterPro"/>
</dbReference>
<feature type="non-terminal residue" evidence="4">
    <location>
        <position position="722"/>
    </location>
</feature>
<dbReference type="GO" id="GO:0031114">
    <property type="term" value="P:regulation of microtubule depolymerization"/>
    <property type="evidence" value="ECO:0007669"/>
    <property type="project" value="TreeGrafter"/>
</dbReference>
<feature type="compositionally biased region" description="Basic and acidic residues" evidence="1">
    <location>
        <begin position="428"/>
        <end position="452"/>
    </location>
</feature>
<feature type="compositionally biased region" description="Basic and acidic residues" evidence="1">
    <location>
        <begin position="603"/>
        <end position="639"/>
    </location>
</feature>
<organism evidence="4 5">
    <name type="scientific">Leptotrombidium deliense</name>
    <dbReference type="NCBI Taxonomy" id="299467"/>
    <lineage>
        <taxon>Eukaryota</taxon>
        <taxon>Metazoa</taxon>
        <taxon>Ecdysozoa</taxon>
        <taxon>Arthropoda</taxon>
        <taxon>Chelicerata</taxon>
        <taxon>Arachnida</taxon>
        <taxon>Acari</taxon>
        <taxon>Acariformes</taxon>
        <taxon>Trombidiformes</taxon>
        <taxon>Prostigmata</taxon>
        <taxon>Anystina</taxon>
        <taxon>Parasitengona</taxon>
        <taxon>Trombiculoidea</taxon>
        <taxon>Trombiculidae</taxon>
        <taxon>Leptotrombidium</taxon>
    </lineage>
</organism>
<evidence type="ECO:0000313" key="5">
    <source>
        <dbReference type="Proteomes" id="UP000288716"/>
    </source>
</evidence>
<feature type="compositionally biased region" description="Basic and acidic residues" evidence="1">
    <location>
        <begin position="705"/>
        <end position="716"/>
    </location>
</feature>
<dbReference type="GO" id="GO:0005874">
    <property type="term" value="C:microtubule"/>
    <property type="evidence" value="ECO:0007669"/>
    <property type="project" value="InterPro"/>
</dbReference>
<evidence type="ECO:0000256" key="1">
    <source>
        <dbReference type="SAM" id="MobiDB-lite"/>
    </source>
</evidence>
<dbReference type="InterPro" id="IPR056617">
    <property type="entry name" value="MAP1B/S_N"/>
</dbReference>
<proteinExistence type="predicted"/>
<evidence type="ECO:0000313" key="4">
    <source>
        <dbReference type="EMBL" id="RWS30910.1"/>
    </source>
</evidence>
<dbReference type="InterPro" id="IPR057480">
    <property type="entry name" value="MAP1A/B/S-like_MBL"/>
</dbReference>
<evidence type="ECO:0000259" key="2">
    <source>
        <dbReference type="Pfam" id="PF23415"/>
    </source>
</evidence>
<feature type="domain" description="Microtubule-associated protein 1B/S N-terminal" evidence="2">
    <location>
        <begin position="1"/>
        <end position="80"/>
    </location>
</feature>
<dbReference type="GO" id="GO:0005875">
    <property type="term" value="C:microtubule associated complex"/>
    <property type="evidence" value="ECO:0007669"/>
    <property type="project" value="TreeGrafter"/>
</dbReference>
<feature type="region of interest" description="Disordered" evidence="1">
    <location>
        <begin position="683"/>
        <end position="722"/>
    </location>
</feature>
<evidence type="ECO:0000259" key="3">
    <source>
        <dbReference type="Pfam" id="PF25281"/>
    </source>
</evidence>
<sequence length="722" mass="81438">MLHDGIFKFQDFADAFEDKEVEIFLQKMPEMVTFHVHCAPVGEWVTTNYQTQKFYKLANVQLNPADSAVGVPGAAALLDFFEKTLKSLNVESEMLTSHIVGNIRFNRPTLYVFPSGQGDCSLFGVTGFTMLIDGGFTPLPCFWNFVRHLERLDSIMVTRLNESNLWGVSSFFRKKVLQPIYPHIGYIFCNITEGKASPTDEMHKDCNDLLVSVIDIGQKILGDMKNIGLSPHQCLREPCITPLTLYHKVGHGTLDMFILSPPRESRILRDFLQHWSTNKESFSFVRTGSASQSGQDIAIPISHVMSICCLLIWKPAEPTENITRMLFPGSAPQSRIFEGLEKIKHLDVLSYPVCSRSSLRPTVVGKPQPKSSTDAAYKSVPRFRSVSPMQRKIKSTKQASIESNKGDSSESLLSSPLHKKIQNTKSVPRKDTNVDKKSKIEEKTIKKSDKSASQKSPVKKAKAKTTIKSVKKTVDEKSTQKVEKMDDESKNNYVQKHDFDNKDIDSLEEEKKDSEKESPEPSPKKQLFQETCKDDSEEVLQITMTEETSIEMSEEASEDLKSDVHIAEDEKRDSEKGSEHASPKKSVLPEHLKDEMEPDSLESYDHDADGDISKDSLELSENDERRVSTERVDDIHRSSESSPTFNTCVAKDVQMSADEVDADLQRSSDVSDFSTSVIESKTEDDKMFTSTDKESETFEPIISHSVDDRKDSKTEFTEETEK</sequence>
<dbReference type="GO" id="GO:0005829">
    <property type="term" value="C:cytosol"/>
    <property type="evidence" value="ECO:0007669"/>
    <property type="project" value="TreeGrafter"/>
</dbReference>
<dbReference type="EMBL" id="NCKV01000340">
    <property type="protein sequence ID" value="RWS30910.1"/>
    <property type="molecule type" value="Genomic_DNA"/>
</dbReference>
<dbReference type="GO" id="GO:0003779">
    <property type="term" value="F:actin binding"/>
    <property type="evidence" value="ECO:0007669"/>
    <property type="project" value="TreeGrafter"/>
</dbReference>
<gene>
    <name evidence="4" type="ORF">B4U80_09630</name>
</gene>
<dbReference type="PANTHER" id="PTHR13843:SF12">
    <property type="entry name" value="ATPASE F1_V1_A1 COMPLEX ALPHA_BETA SUBUNIT NUCLEOTIDE-BINDING DOMAIN-CONTAINING PROTEIN"/>
    <property type="match status" value="1"/>
</dbReference>
<dbReference type="InterPro" id="IPR026074">
    <property type="entry name" value="MAP1"/>
</dbReference>
<keyword evidence="5" id="KW-1185">Reference proteome</keyword>
<protein>
    <submittedName>
        <fullName evidence="4">Microtubule-associated protein futsch-like protein</fullName>
    </submittedName>
</protein>
<feature type="region of interest" description="Disordered" evidence="1">
    <location>
        <begin position="360"/>
        <end position="647"/>
    </location>
</feature>
<dbReference type="GO" id="GO:0008017">
    <property type="term" value="F:microtubule binding"/>
    <property type="evidence" value="ECO:0007669"/>
    <property type="project" value="InterPro"/>
</dbReference>
<dbReference type="AlphaFoldDB" id="A0A443STT5"/>
<name>A0A443STT5_9ACAR</name>